<keyword evidence="3 10" id="KW-0812">Transmembrane</keyword>
<evidence type="ECO:0000256" key="4">
    <source>
        <dbReference type="ARBA" id="ARBA00022741"/>
    </source>
</evidence>
<evidence type="ECO:0000259" key="11">
    <source>
        <dbReference type="PROSITE" id="PS50901"/>
    </source>
</evidence>
<evidence type="ECO:0000256" key="6">
    <source>
        <dbReference type="ARBA" id="ARBA00022989"/>
    </source>
</evidence>
<dbReference type="EMBL" id="CP001620">
    <property type="protein sequence ID" value="ACR18481.1"/>
    <property type="molecule type" value="Genomic_DNA"/>
</dbReference>
<keyword evidence="5 8" id="KW-0067">ATP-binding</keyword>
<protein>
    <submittedName>
        <fullName evidence="12">Putative FtsK/SpoIIIE family protein</fullName>
    </submittedName>
</protein>
<dbReference type="GO" id="GO:0005886">
    <property type="term" value="C:plasma membrane"/>
    <property type="evidence" value="ECO:0007669"/>
    <property type="project" value="UniProtKB-SubCell"/>
</dbReference>
<evidence type="ECO:0000256" key="2">
    <source>
        <dbReference type="ARBA" id="ARBA00022475"/>
    </source>
</evidence>
<feature type="compositionally biased region" description="Low complexity" evidence="9">
    <location>
        <begin position="1140"/>
        <end position="1152"/>
    </location>
</feature>
<feature type="domain" description="FtsK" evidence="11">
    <location>
        <begin position="474"/>
        <end position="681"/>
    </location>
</feature>
<dbReference type="eggNOG" id="COG1674">
    <property type="taxonomic scope" value="Bacteria"/>
</dbReference>
<dbReference type="SUPFAM" id="SSF52540">
    <property type="entry name" value="P-loop containing nucleoside triphosphate hydrolases"/>
    <property type="match status" value="2"/>
</dbReference>
<dbReference type="STRING" id="645127.ckrop_1760"/>
<feature type="transmembrane region" description="Helical" evidence="10">
    <location>
        <begin position="69"/>
        <end position="91"/>
    </location>
</feature>
<dbReference type="KEGG" id="ckp:ckrop_1760"/>
<proteinExistence type="predicted"/>
<accession>C4LKX6</accession>
<dbReference type="InterPro" id="IPR002543">
    <property type="entry name" value="FtsK_dom"/>
</dbReference>
<keyword evidence="4 8" id="KW-0547">Nucleotide-binding</keyword>
<dbReference type="Gene3D" id="3.40.50.300">
    <property type="entry name" value="P-loop containing nucleotide triphosphate hydrolases"/>
    <property type="match status" value="4"/>
</dbReference>
<dbReference type="RefSeq" id="WP_012732368.1">
    <property type="nucleotide sequence ID" value="NC_012704.1"/>
</dbReference>
<evidence type="ECO:0000313" key="13">
    <source>
        <dbReference type="Proteomes" id="UP000001473"/>
    </source>
</evidence>
<dbReference type="PANTHER" id="PTHR22683">
    <property type="entry name" value="SPORULATION PROTEIN RELATED"/>
    <property type="match status" value="1"/>
</dbReference>
<evidence type="ECO:0000256" key="8">
    <source>
        <dbReference type="PROSITE-ProRule" id="PRU00289"/>
    </source>
</evidence>
<evidence type="ECO:0000256" key="3">
    <source>
        <dbReference type="ARBA" id="ARBA00022692"/>
    </source>
</evidence>
<dbReference type="HOGENOM" id="CLU_003134_1_0_11"/>
<feature type="domain" description="FtsK" evidence="11">
    <location>
        <begin position="816"/>
        <end position="1000"/>
    </location>
</feature>
<keyword evidence="6 10" id="KW-1133">Transmembrane helix</keyword>
<evidence type="ECO:0000256" key="7">
    <source>
        <dbReference type="ARBA" id="ARBA00023136"/>
    </source>
</evidence>
<comment type="subcellular location">
    <subcellularLocation>
        <location evidence="1">Cell membrane</location>
        <topology evidence="1">Multi-pass membrane protein</topology>
    </subcellularLocation>
</comment>
<evidence type="ECO:0000256" key="9">
    <source>
        <dbReference type="SAM" id="MobiDB-lite"/>
    </source>
</evidence>
<dbReference type="NCBIfam" id="TIGR03924">
    <property type="entry name" value="T7SS_EccC_a"/>
    <property type="match status" value="1"/>
</dbReference>
<dbReference type="InterPro" id="IPR003593">
    <property type="entry name" value="AAA+_ATPase"/>
</dbReference>
<keyword evidence="7 10" id="KW-0472">Membrane</keyword>
<dbReference type="OrthoDB" id="9807790at2"/>
<dbReference type="SMART" id="SM00382">
    <property type="entry name" value="AAA"/>
    <property type="match status" value="2"/>
</dbReference>
<keyword evidence="13" id="KW-1185">Reference proteome</keyword>
<name>C4LKX6_CORK4</name>
<dbReference type="Pfam" id="PF01580">
    <property type="entry name" value="FtsK_SpoIIIE"/>
    <property type="match status" value="2"/>
</dbReference>
<feature type="region of interest" description="Disordered" evidence="9">
    <location>
        <begin position="1331"/>
        <end position="1381"/>
    </location>
</feature>
<feature type="binding site" evidence="8">
    <location>
        <begin position="497"/>
        <end position="504"/>
    </location>
    <ligand>
        <name>ATP</name>
        <dbReference type="ChEBI" id="CHEBI:30616"/>
    </ligand>
</feature>
<organism evidence="12 13">
    <name type="scientific">Corynebacterium kroppenstedtii (strain DSM 44385 / JCM 11950 / CIP 105744 / CCUG 35717)</name>
    <dbReference type="NCBI Taxonomy" id="645127"/>
    <lineage>
        <taxon>Bacteria</taxon>
        <taxon>Bacillati</taxon>
        <taxon>Actinomycetota</taxon>
        <taxon>Actinomycetes</taxon>
        <taxon>Mycobacteriales</taxon>
        <taxon>Corynebacteriaceae</taxon>
        <taxon>Corynebacterium</taxon>
    </lineage>
</organism>
<evidence type="ECO:0000256" key="10">
    <source>
        <dbReference type="SAM" id="Phobius"/>
    </source>
</evidence>
<feature type="region of interest" description="Disordered" evidence="9">
    <location>
        <begin position="1126"/>
        <end position="1152"/>
    </location>
</feature>
<gene>
    <name evidence="12" type="ordered locus">ckrop_1760</name>
</gene>
<feature type="compositionally biased region" description="Polar residues" evidence="9">
    <location>
        <begin position="22"/>
        <end position="31"/>
    </location>
</feature>
<evidence type="ECO:0000256" key="5">
    <source>
        <dbReference type="ARBA" id="ARBA00022840"/>
    </source>
</evidence>
<dbReference type="InterPro" id="IPR023836">
    <property type="entry name" value="EccCa-like_Actinobacteria"/>
</dbReference>
<dbReference type="InterPro" id="IPR027417">
    <property type="entry name" value="P-loop_NTPase"/>
</dbReference>
<dbReference type="GO" id="GO:0005524">
    <property type="term" value="F:ATP binding"/>
    <property type="evidence" value="ECO:0007669"/>
    <property type="project" value="UniProtKB-UniRule"/>
</dbReference>
<dbReference type="Proteomes" id="UP000001473">
    <property type="component" value="Chromosome"/>
</dbReference>
<feature type="binding site" evidence="8">
    <location>
        <begin position="836"/>
        <end position="843"/>
    </location>
    <ligand>
        <name>ATP</name>
        <dbReference type="ChEBI" id="CHEBI:30616"/>
    </ligand>
</feature>
<sequence>MGNSSAQSVVRRSPERADGNDESSTATSMQTVVPYADRWCPELPAPREIPVDQPPEAPRSPQQPLFRRLLPLVMVVAVLGMVAIMVVSGSAANPMTYLFPLIMVASMVGMVTGNQAQSVDERRRVYLRHIDRCRRESREDAEQQRSMMEFVDPDPHALTLFVGSDRMWERGRYDDDFAHVRIGTASQRARTHVSIGETNAVEDIDPICALALRRALRESLVLLDVPVCLALGDFSTVYIGGSDGRKVVRSLLAQLVTLHGPEAVRIMVCGHPRSWPWLPWIPHSDGQEAFSDPEEVVTALDELWSDMSGASGSRDDSGPQVVLIIDGAVPLTVAHHPAVTSVIVVGTPDEDVMPETQRQQRRHVMDQWEAHAADEDIALRADHGMISALTTSGLDTFAQADTLSEQELDVLARSMARYTRPTDAVLAEHSSEGIDEVELVLGVATPLLVSPSSAWTEKWGAERLRIPLGLNSDGDPFYLDIKESAEGGSGPHGLCVGATGSGKSELLRTLVLSLVASHSPEQLNLVLVDFKGGATFIGMERLPHVAAVITNLDDESALVDRMEDALQGELTRRQEFLRAHGVSSSVEYADLRRQYSGRGTGDDGDYPPLPALVIIIDEFSELLSAHPGFIDTFVAIGRLGRSLGVHLLLATQRLEEGRLRGLDAHLSYRIGLRTFSAGESRIVLGVNDAHTLPKEPGYGLARVGGDSITAFRATYVSRRWNGSVASEAAGSSAGLAASPQPSTVLRIAIDRLSIDGPCASEVARFVPARTIWLPPLPDVLTMSELNTRTRRLTRDHTCSNEGLQITIGLIDAPRTQRQIPWTIGLRGSAGHIGIIGGPQSGTTTAARSVVTTLALSRTSDQAQFYVLDMGGSGLGTLERLPHTIAVVHRHEHDRILRLVNEVAVLAEDRREEWLRRGWSSVDAARDHGLSDIFVVIDGWHVITTDFPDVADALGLLIADGLSVGIHVIITANRWSALRPQIRDLLGTKVELSLGDPLESLIDRKLSERVPSRPGRAIAKWKGTSLHALVVHSTNQDIAEVTRIAAQRGDTRVPALRVLPDVLTREELDPVLPPAIAMGRESVRLSTWSWSTVASPAMLIVGKGESGRTTTLRSLIHGITSAYKPKNFGKKPATDEDAKADGSAADATSTVDATSTDDVPTAAIVVIDPRRTLLAEVPSDYDAGYASTPSAADTLIAQLTTTMNMRLPGDSITPQELKNRSWWSGPEIFLLIDDYDLLTISPSVMSGFVSVLPHARDIGVHIVVARRASGMMRAAHDPLLAGMRAINGVVALLSADKDDGPLFGVPLRPAIPGRAHIVVNGTTSEIHFARAQLSPEDSAEEENKKCSPAGTDADANNSSGTDTDDADAAETTTADSNNTEQK</sequence>
<feature type="compositionally biased region" description="Polar residues" evidence="9">
    <location>
        <begin position="1"/>
        <end position="10"/>
    </location>
</feature>
<keyword evidence="2" id="KW-1003">Cell membrane</keyword>
<dbReference type="GO" id="GO:0003677">
    <property type="term" value="F:DNA binding"/>
    <property type="evidence" value="ECO:0007669"/>
    <property type="project" value="InterPro"/>
</dbReference>
<reference evidence="12 13" key="1">
    <citation type="journal article" date="2008" name="J. Biotechnol.">
        <title>Ultrafast pyrosequencing of Corynebacterium kroppenstedtii DSM44385 revealed insights into the physiology of a lipophilic corynebacterium that lacks mycolic acids.</title>
        <authorList>
            <person name="Tauch A."/>
            <person name="Schneider J."/>
            <person name="Szczepanowski R."/>
            <person name="Tilker A."/>
            <person name="Viehoever P."/>
            <person name="Gartemann K.-H."/>
            <person name="Arnold W."/>
            <person name="Blom J."/>
            <person name="Brinkrolf K."/>
            <person name="Brune I."/>
            <person name="Goetker S."/>
            <person name="Weisshaar B."/>
            <person name="Goesmann A."/>
            <person name="Droege M."/>
            <person name="Puehler A."/>
        </authorList>
    </citation>
    <scope>NUCLEOTIDE SEQUENCE [LARGE SCALE GENOMIC DNA]</scope>
    <source>
        <strain evidence="13">DSM 44385 / JCM 11950 / CIP 105744 / CCUG 35717</strain>
    </source>
</reference>
<dbReference type="PANTHER" id="PTHR22683:SF1">
    <property type="entry name" value="TYPE VII SECRETION SYSTEM PROTEIN ESSC"/>
    <property type="match status" value="1"/>
</dbReference>
<feature type="region of interest" description="Disordered" evidence="9">
    <location>
        <begin position="1"/>
        <end position="33"/>
    </location>
</feature>
<evidence type="ECO:0000313" key="12">
    <source>
        <dbReference type="EMBL" id="ACR18481.1"/>
    </source>
</evidence>
<evidence type="ECO:0000256" key="1">
    <source>
        <dbReference type="ARBA" id="ARBA00004651"/>
    </source>
</evidence>
<dbReference type="InterPro" id="IPR050206">
    <property type="entry name" value="FtsK/SpoIIIE/SftA"/>
</dbReference>
<dbReference type="PROSITE" id="PS50901">
    <property type="entry name" value="FTSK"/>
    <property type="match status" value="2"/>
</dbReference>